<organism evidence="1 2">
    <name type="scientific">Acaulospora colombiana</name>
    <dbReference type="NCBI Taxonomy" id="27376"/>
    <lineage>
        <taxon>Eukaryota</taxon>
        <taxon>Fungi</taxon>
        <taxon>Fungi incertae sedis</taxon>
        <taxon>Mucoromycota</taxon>
        <taxon>Glomeromycotina</taxon>
        <taxon>Glomeromycetes</taxon>
        <taxon>Diversisporales</taxon>
        <taxon>Acaulosporaceae</taxon>
        <taxon>Acaulospora</taxon>
    </lineage>
</organism>
<evidence type="ECO:0000313" key="1">
    <source>
        <dbReference type="EMBL" id="CAG8736880.1"/>
    </source>
</evidence>
<dbReference type="Proteomes" id="UP000789525">
    <property type="component" value="Unassembled WGS sequence"/>
</dbReference>
<protein>
    <submittedName>
        <fullName evidence="1">4776_t:CDS:1</fullName>
    </submittedName>
</protein>
<dbReference type="EMBL" id="CAJVPT010045794">
    <property type="protein sequence ID" value="CAG8736880.1"/>
    <property type="molecule type" value="Genomic_DNA"/>
</dbReference>
<accession>A0ACA9Q4Y0</accession>
<feature type="non-terminal residue" evidence="1">
    <location>
        <position position="1"/>
    </location>
</feature>
<comment type="caution">
    <text evidence="1">The sequence shown here is derived from an EMBL/GenBank/DDBJ whole genome shotgun (WGS) entry which is preliminary data.</text>
</comment>
<evidence type="ECO:0000313" key="2">
    <source>
        <dbReference type="Proteomes" id="UP000789525"/>
    </source>
</evidence>
<proteinExistence type="predicted"/>
<reference evidence="1" key="1">
    <citation type="submission" date="2021-06" db="EMBL/GenBank/DDBJ databases">
        <authorList>
            <person name="Kallberg Y."/>
            <person name="Tangrot J."/>
            <person name="Rosling A."/>
        </authorList>
    </citation>
    <scope>NUCLEOTIDE SEQUENCE</scope>
    <source>
        <strain evidence="1">CL356</strain>
    </source>
</reference>
<gene>
    <name evidence="1" type="ORF">ACOLOM_LOCUS11951</name>
</gene>
<name>A0ACA9Q4Y0_9GLOM</name>
<keyword evidence="2" id="KW-1185">Reference proteome</keyword>
<sequence length="159" mass="17658">LAQFIHSSDHSTTMAQNSTLATVQEAGFGSFVYFCRDVTSYPFCNLFYKQNLTHSTYSSLKQTLRSHLQQERQLVSTRPVRINRRRAAVGRIEIRSLFILYAISLLFQLVTSGSVLEQGSLPLVLLTGIHAGIVVALFWCLLGNGIVATQVCPAPLIIE</sequence>